<accession>A0ABU8JEL4</accession>
<evidence type="ECO:0000313" key="3">
    <source>
        <dbReference type="Proteomes" id="UP001381174"/>
    </source>
</evidence>
<keyword evidence="3" id="KW-1185">Reference proteome</keyword>
<dbReference type="InterPro" id="IPR011250">
    <property type="entry name" value="OMP/PagP_B-barrel"/>
</dbReference>
<comment type="caution">
    <text evidence="2">The sequence shown here is derived from an EMBL/GenBank/DDBJ whole genome shotgun (WGS) entry which is preliminary data.</text>
</comment>
<reference evidence="2 3" key="1">
    <citation type="journal article" date="2014" name="Int. J. Syst. Evol. Microbiol.">
        <title>Fulvimonas yonginensis sp. nov., isolated from greenhouse soil, and emended description of the genus Fulvimonas.</title>
        <authorList>
            <person name="Ahn J.H."/>
            <person name="Kim S.J."/>
            <person name="Weon H.Y."/>
            <person name="Hong S.B."/>
            <person name="Seok S.J."/>
            <person name="Kwon S.W."/>
        </authorList>
    </citation>
    <scope>NUCLEOTIDE SEQUENCE [LARGE SCALE GENOMIC DNA]</scope>
    <source>
        <strain evidence="2 3">KACC 16952</strain>
    </source>
</reference>
<feature type="signal peptide" evidence="1">
    <location>
        <begin position="1"/>
        <end position="22"/>
    </location>
</feature>
<organism evidence="2 3">
    <name type="scientific">Fulvimonas yonginensis</name>
    <dbReference type="NCBI Taxonomy" id="1495200"/>
    <lineage>
        <taxon>Bacteria</taxon>
        <taxon>Pseudomonadati</taxon>
        <taxon>Pseudomonadota</taxon>
        <taxon>Gammaproteobacteria</taxon>
        <taxon>Lysobacterales</taxon>
        <taxon>Rhodanobacteraceae</taxon>
        <taxon>Fulvimonas</taxon>
    </lineage>
</organism>
<dbReference type="EMBL" id="JBBBNY010000009">
    <property type="protein sequence ID" value="MEI7037497.1"/>
    <property type="molecule type" value="Genomic_DNA"/>
</dbReference>
<dbReference type="SUPFAM" id="SSF56925">
    <property type="entry name" value="OMPA-like"/>
    <property type="match status" value="1"/>
</dbReference>
<evidence type="ECO:0000256" key="1">
    <source>
        <dbReference type="SAM" id="SignalP"/>
    </source>
</evidence>
<dbReference type="Gene3D" id="2.40.160.20">
    <property type="match status" value="1"/>
</dbReference>
<feature type="chain" id="PRO_5046512880" evidence="1">
    <location>
        <begin position="23"/>
        <end position="239"/>
    </location>
</feature>
<protein>
    <submittedName>
        <fullName evidence="2">Porin family protein</fullName>
    </submittedName>
</protein>
<dbReference type="Proteomes" id="UP001381174">
    <property type="component" value="Unassembled WGS sequence"/>
</dbReference>
<sequence>MNKTLLVLSLASAGLVVTPVHAQDAAGGKYQPDQAVGSGNWFIDANVGRTSGNSNGGFGSDAGDFNFFNGHRGRRTGYGVLGGYRWKVGQDIGLGVETGYTDLGNYRLRNAFNSDPVNQRSTTNALRGWLVGANARLALTPQWYLGAHAGWFRANDNNHRYYDTAAQELGFTDGDRAGRGSWYAGIGTGWDIDQHFGIGVQYDYFHANAGHYTNPATGARVDGPKRSTGIVSLTGEYRF</sequence>
<name>A0ABU8JEL4_9GAMM</name>
<keyword evidence="1" id="KW-0732">Signal</keyword>
<proteinExistence type="predicted"/>
<evidence type="ECO:0000313" key="2">
    <source>
        <dbReference type="EMBL" id="MEI7037497.1"/>
    </source>
</evidence>
<dbReference type="RefSeq" id="WP_336808131.1">
    <property type="nucleotide sequence ID" value="NZ_JBBBNY010000009.1"/>
</dbReference>
<gene>
    <name evidence="2" type="ORF">WAT24_12070</name>
</gene>